<evidence type="ECO:0000313" key="6">
    <source>
        <dbReference type="Proteomes" id="UP000290759"/>
    </source>
</evidence>
<gene>
    <name evidence="5" type="ORF">D3273_14535</name>
</gene>
<dbReference type="GO" id="GO:0006298">
    <property type="term" value="P:mismatch repair"/>
    <property type="evidence" value="ECO:0007669"/>
    <property type="project" value="InterPro"/>
</dbReference>
<dbReference type="PANTHER" id="PTHR11361">
    <property type="entry name" value="DNA MISMATCH REPAIR PROTEIN MUTS FAMILY MEMBER"/>
    <property type="match status" value="1"/>
</dbReference>
<evidence type="ECO:0000256" key="2">
    <source>
        <dbReference type="ARBA" id="ARBA00022840"/>
    </source>
</evidence>
<dbReference type="GO" id="GO:0005524">
    <property type="term" value="F:ATP binding"/>
    <property type="evidence" value="ECO:0007669"/>
    <property type="project" value="UniProtKB-KW"/>
</dbReference>
<organism evidence="5 6">
    <name type="scientific">Lichenibacterium minor</name>
    <dbReference type="NCBI Taxonomy" id="2316528"/>
    <lineage>
        <taxon>Bacteria</taxon>
        <taxon>Pseudomonadati</taxon>
        <taxon>Pseudomonadota</taxon>
        <taxon>Alphaproteobacteria</taxon>
        <taxon>Hyphomicrobiales</taxon>
        <taxon>Lichenihabitantaceae</taxon>
        <taxon>Lichenibacterium</taxon>
    </lineage>
</organism>
<dbReference type="GO" id="GO:0005829">
    <property type="term" value="C:cytosol"/>
    <property type="evidence" value="ECO:0007669"/>
    <property type="project" value="TreeGrafter"/>
</dbReference>
<accession>A0A4Q2U651</accession>
<proteinExistence type="predicted"/>
<name>A0A4Q2U651_9HYPH</name>
<reference evidence="5 6" key="1">
    <citation type="submission" date="2018-12" db="EMBL/GenBank/DDBJ databases">
        <authorList>
            <person name="Grouzdev D.S."/>
            <person name="Krutkina M.S."/>
        </authorList>
    </citation>
    <scope>NUCLEOTIDE SEQUENCE [LARGE SCALE GENOMIC DNA]</scope>
    <source>
        <strain evidence="5 6">RmlP026</strain>
    </source>
</reference>
<dbReference type="SUPFAM" id="SSF52540">
    <property type="entry name" value="P-loop containing nucleoside triphosphate hydrolases"/>
    <property type="match status" value="1"/>
</dbReference>
<keyword evidence="1" id="KW-0547">Nucleotide-binding</keyword>
<dbReference type="GO" id="GO:0030983">
    <property type="term" value="F:mismatched DNA binding"/>
    <property type="evidence" value="ECO:0007669"/>
    <property type="project" value="InterPro"/>
</dbReference>
<dbReference type="Proteomes" id="UP000290759">
    <property type="component" value="Unassembled WGS sequence"/>
</dbReference>
<dbReference type="EMBL" id="QYBB01000015">
    <property type="protein sequence ID" value="RYC31328.1"/>
    <property type="molecule type" value="Genomic_DNA"/>
</dbReference>
<dbReference type="InterPro" id="IPR000432">
    <property type="entry name" value="DNA_mismatch_repair_MutS_C"/>
</dbReference>
<dbReference type="InterPro" id="IPR027417">
    <property type="entry name" value="P-loop_NTPase"/>
</dbReference>
<keyword evidence="6" id="KW-1185">Reference proteome</keyword>
<dbReference type="Pfam" id="PF00488">
    <property type="entry name" value="MutS_V"/>
    <property type="match status" value="1"/>
</dbReference>
<dbReference type="AlphaFoldDB" id="A0A4Q2U651"/>
<dbReference type="SMART" id="SM00534">
    <property type="entry name" value="MUTSac"/>
    <property type="match status" value="1"/>
</dbReference>
<evidence type="ECO:0000256" key="3">
    <source>
        <dbReference type="ARBA" id="ARBA00023125"/>
    </source>
</evidence>
<protein>
    <submittedName>
        <fullName evidence="5">DNA mismatch repair protein MutS</fullName>
    </submittedName>
</protein>
<dbReference type="InterPro" id="IPR045076">
    <property type="entry name" value="MutS"/>
</dbReference>
<evidence type="ECO:0000256" key="1">
    <source>
        <dbReference type="ARBA" id="ARBA00022741"/>
    </source>
</evidence>
<dbReference type="Gene3D" id="3.40.50.300">
    <property type="entry name" value="P-loop containing nucleotide triphosphate hydrolases"/>
    <property type="match status" value="1"/>
</dbReference>
<dbReference type="GO" id="GO:0140664">
    <property type="term" value="F:ATP-dependent DNA damage sensor activity"/>
    <property type="evidence" value="ECO:0007669"/>
    <property type="project" value="InterPro"/>
</dbReference>
<evidence type="ECO:0000313" key="5">
    <source>
        <dbReference type="EMBL" id="RYC31328.1"/>
    </source>
</evidence>
<comment type="caution">
    <text evidence="5">The sequence shown here is derived from an EMBL/GenBank/DDBJ whole genome shotgun (WGS) entry which is preliminary data.</text>
</comment>
<reference evidence="5 6" key="2">
    <citation type="submission" date="2019-02" db="EMBL/GenBank/DDBJ databases">
        <title>'Lichenibacterium ramalinii' gen. nov. sp. nov., 'Lichenibacterium minor' gen. nov. sp. nov.</title>
        <authorList>
            <person name="Pankratov T."/>
        </authorList>
    </citation>
    <scope>NUCLEOTIDE SEQUENCE [LARGE SCALE GENOMIC DNA]</scope>
    <source>
        <strain evidence="5 6">RmlP026</strain>
    </source>
</reference>
<dbReference type="OrthoDB" id="9808166at2"/>
<sequence>MQALLLHSDRDFEWERPDPPGTGDLVRDLALTTLVDAMAKGDERLHDAARGVLLAGTPDLATIRHRQGVLRDAIARPEVIRELYRLTVEAIEAERKGGIGAFFRSPSMVLTRAVELMGVLSGFLRRLRAVADREGTAFRSAGLATLFSMLRRELDERYLAEVDRSLKRLTFPGGVLMSARLGPGNAGQDYTLRRADLRRDRLARFVGRAPEGYDFTLAPRDESGARALAELRDRGVAVASGAVARSTEHVIGFFRALRSELAFYVGALNLHEALAVAGSPTCFPDAKPPGDRALSADGLCDPCLALGLGHGIVGNALEADGRDLVIVTGANRGGKSTFLRSIGLAAVMMRCGLFVAARSFAGEVPERVFTHWRREEDASLHSGKFDEELARMSATADALVPNALVLFNESFAATNEREGSEVARQIVSALLARGIRVAFVTHQYAFARAFRDRGGRATLFLRAARGENGARSFAVTEGEPLRTSYGSDLFAAVFPPMAPAVEPDPARAGR</sequence>
<keyword evidence="3" id="KW-0238">DNA-binding</keyword>
<dbReference type="PANTHER" id="PTHR11361:SF34">
    <property type="entry name" value="DNA MISMATCH REPAIR PROTEIN MSH1, MITOCHONDRIAL"/>
    <property type="match status" value="1"/>
</dbReference>
<dbReference type="RefSeq" id="WP_129227611.1">
    <property type="nucleotide sequence ID" value="NZ_QYBB01000015.1"/>
</dbReference>
<keyword evidence="2" id="KW-0067">ATP-binding</keyword>
<feature type="domain" description="DNA mismatch repair proteins mutS family" evidence="4">
    <location>
        <begin position="322"/>
        <end position="498"/>
    </location>
</feature>
<evidence type="ECO:0000259" key="4">
    <source>
        <dbReference type="SMART" id="SM00534"/>
    </source>
</evidence>